<organism evidence="1 2">
    <name type="scientific">Flavobacterium beibuense F44-8</name>
    <dbReference type="NCBI Taxonomy" id="1406840"/>
    <lineage>
        <taxon>Bacteria</taxon>
        <taxon>Pseudomonadati</taxon>
        <taxon>Bacteroidota</taxon>
        <taxon>Flavobacteriia</taxon>
        <taxon>Flavobacteriales</taxon>
        <taxon>Flavobacteriaceae</taxon>
        <taxon>Flavobacterium</taxon>
    </lineage>
</organism>
<accession>A0A0A2LRA5</accession>
<protein>
    <submittedName>
        <fullName evidence="1">Uncharacterized protein</fullName>
    </submittedName>
</protein>
<sequence>MLNEILSGWKNFIQKSEVTENTARKRAALCALCPHAAKGKLLIFIKDDLKEIQGSYCNVCKCPLSAKVRSNDICPENKW</sequence>
<gene>
    <name evidence="1" type="ORF">Q763_17175</name>
</gene>
<dbReference type="RefSeq" id="WP_035136206.1">
    <property type="nucleotide sequence ID" value="NZ_JRLV01000032.1"/>
</dbReference>
<dbReference type="STRING" id="1406840.Q763_17175"/>
<dbReference type="EMBL" id="JRLV01000032">
    <property type="protein sequence ID" value="KGO78720.1"/>
    <property type="molecule type" value="Genomic_DNA"/>
</dbReference>
<keyword evidence="2" id="KW-1185">Reference proteome</keyword>
<evidence type="ECO:0000313" key="2">
    <source>
        <dbReference type="Proteomes" id="UP000030129"/>
    </source>
</evidence>
<name>A0A0A2LRA5_9FLAO</name>
<proteinExistence type="predicted"/>
<evidence type="ECO:0000313" key="1">
    <source>
        <dbReference type="EMBL" id="KGO78720.1"/>
    </source>
</evidence>
<dbReference type="Proteomes" id="UP000030129">
    <property type="component" value="Unassembled WGS sequence"/>
</dbReference>
<comment type="caution">
    <text evidence="1">The sequence shown here is derived from an EMBL/GenBank/DDBJ whole genome shotgun (WGS) entry which is preliminary data.</text>
</comment>
<reference evidence="1 2" key="1">
    <citation type="submission" date="2013-09" db="EMBL/GenBank/DDBJ databases">
        <authorList>
            <person name="Zeng Z."/>
            <person name="Chen C."/>
        </authorList>
    </citation>
    <scope>NUCLEOTIDE SEQUENCE [LARGE SCALE GENOMIC DNA]</scope>
    <source>
        <strain evidence="1 2">F44-8</strain>
    </source>
</reference>
<dbReference type="eggNOG" id="ENOG5030YPW">
    <property type="taxonomic scope" value="Bacteria"/>
</dbReference>
<dbReference type="AlphaFoldDB" id="A0A0A2LRA5"/>